<dbReference type="Proteomes" id="UP000601435">
    <property type="component" value="Unassembled WGS sequence"/>
</dbReference>
<name>A0A812N6X6_9DINO</name>
<feature type="region of interest" description="Disordered" evidence="1">
    <location>
        <begin position="299"/>
        <end position="336"/>
    </location>
</feature>
<proteinExistence type="predicted"/>
<sequence length="336" mass="38106">MTTWVRKRLHFAQTMEDFRVALQRFLDTGTRTHEKMRKAIILDQQRDWKTHLEFLGVHMKGHTGRAAPRVFEFRQRRGLPDSHPMRQQGSATDVILRCKQYMSDAAFQQSLVLLTSQQLDSLPAALPTGMLPRLVKTKKYRNMIERHAEMIEQSPFNMRDAARELRSWVNETRPELPPLDVRHVAMFPHLRRLHDPPRPLQVVALDDNDAAAPEALPLEISMTPVTLGKKRVRASTPKASAKAARSQASALRKARDDEKAAKAVEEAEFKTNLISFLTKHQNLSASDASTVAAEAFKRRQNKSLKTRRAAPHSLDDNDDGNDNSDGEPGVLDLEAF</sequence>
<dbReference type="AlphaFoldDB" id="A0A812N6X6"/>
<reference evidence="2" key="1">
    <citation type="submission" date="2021-02" db="EMBL/GenBank/DDBJ databases">
        <authorList>
            <person name="Dougan E. K."/>
            <person name="Rhodes N."/>
            <person name="Thang M."/>
            <person name="Chan C."/>
        </authorList>
    </citation>
    <scope>NUCLEOTIDE SEQUENCE</scope>
</reference>
<evidence type="ECO:0000313" key="3">
    <source>
        <dbReference type="Proteomes" id="UP000601435"/>
    </source>
</evidence>
<feature type="compositionally biased region" description="Acidic residues" evidence="1">
    <location>
        <begin position="316"/>
        <end position="325"/>
    </location>
</feature>
<accession>A0A812N6X6</accession>
<organism evidence="2 3">
    <name type="scientific">Symbiodinium necroappetens</name>
    <dbReference type="NCBI Taxonomy" id="1628268"/>
    <lineage>
        <taxon>Eukaryota</taxon>
        <taxon>Sar</taxon>
        <taxon>Alveolata</taxon>
        <taxon>Dinophyceae</taxon>
        <taxon>Suessiales</taxon>
        <taxon>Symbiodiniaceae</taxon>
        <taxon>Symbiodinium</taxon>
    </lineage>
</organism>
<evidence type="ECO:0000313" key="2">
    <source>
        <dbReference type="EMBL" id="CAE7301746.1"/>
    </source>
</evidence>
<dbReference type="EMBL" id="CAJNJA010012647">
    <property type="protein sequence ID" value="CAE7301746.1"/>
    <property type="molecule type" value="Genomic_DNA"/>
</dbReference>
<feature type="compositionally biased region" description="Basic residues" evidence="1">
    <location>
        <begin position="299"/>
        <end position="310"/>
    </location>
</feature>
<evidence type="ECO:0000256" key="1">
    <source>
        <dbReference type="SAM" id="MobiDB-lite"/>
    </source>
</evidence>
<dbReference type="OrthoDB" id="432709at2759"/>
<keyword evidence="3" id="KW-1185">Reference proteome</keyword>
<comment type="caution">
    <text evidence="2">The sequence shown here is derived from an EMBL/GenBank/DDBJ whole genome shotgun (WGS) entry which is preliminary data.</text>
</comment>
<gene>
    <name evidence="2" type="ORF">SNEC2469_LOCUS7456</name>
</gene>
<protein>
    <submittedName>
        <fullName evidence="2">Uncharacterized protein</fullName>
    </submittedName>
</protein>